<evidence type="ECO:0000313" key="6">
    <source>
        <dbReference type="EMBL" id="TXF11325.1"/>
    </source>
</evidence>
<dbReference type="RefSeq" id="WP_147800156.1">
    <property type="nucleotide sequence ID" value="NZ_VPFL01000014.1"/>
</dbReference>
<dbReference type="SUPFAM" id="SSF47616">
    <property type="entry name" value="GST C-terminal domain-like"/>
    <property type="match status" value="1"/>
</dbReference>
<dbReference type="AlphaFoldDB" id="A0A5C7EIX5"/>
<dbReference type="InParanoid" id="A0A5C7EIX5"/>
<dbReference type="GO" id="GO:0016740">
    <property type="term" value="F:transferase activity"/>
    <property type="evidence" value="ECO:0007669"/>
    <property type="project" value="UniProtKB-KW"/>
</dbReference>
<comment type="caution">
    <text evidence="6">The sequence shown here is derived from an EMBL/GenBank/DDBJ whole genome shotgun (WGS) entry which is preliminary data.</text>
</comment>
<gene>
    <name evidence="6" type="ORF">FR698_10485</name>
</gene>
<organism evidence="6 7">
    <name type="scientific">Pelomicrobium methylotrophicum</name>
    <dbReference type="NCBI Taxonomy" id="2602750"/>
    <lineage>
        <taxon>Bacteria</taxon>
        <taxon>Pseudomonadati</taxon>
        <taxon>Pseudomonadota</taxon>
        <taxon>Hydrogenophilia</taxon>
        <taxon>Hydrogenophilia incertae sedis</taxon>
        <taxon>Pelomicrobium</taxon>
    </lineage>
</organism>
<dbReference type="OrthoDB" id="5291630at2"/>
<dbReference type="InterPro" id="IPR004046">
    <property type="entry name" value="GST_C"/>
</dbReference>
<feature type="domain" description="GST C-terminal" evidence="5">
    <location>
        <begin position="86"/>
        <end position="206"/>
    </location>
</feature>
<dbReference type="InterPro" id="IPR036249">
    <property type="entry name" value="Thioredoxin-like_sf"/>
</dbReference>
<sequence length="206" mass="23460">MLKIWGRANSINVQKVLWCAEELGLPYQRIDAGMEYGVVNTAEYRKLNPNGLVPTLEDGNLVLWESNAIVRYLAARYGAGSLWPTDPAVRADSDKWMDWQVSTLWTRLRPVFWGLIRTPPEKRNAQEIETAYQKTREAFAILDQALAGRQYVAGDAFTMGDIALGVAAQRWFNLPVERPAAPNLEAWYQRLRERPAFSKIVDHPLT</sequence>
<evidence type="ECO:0000259" key="5">
    <source>
        <dbReference type="PROSITE" id="PS50405"/>
    </source>
</evidence>
<dbReference type="SFLD" id="SFLDS00019">
    <property type="entry name" value="Glutathione_Transferase_(cytos"/>
    <property type="match status" value="1"/>
</dbReference>
<dbReference type="Gene3D" id="3.40.30.10">
    <property type="entry name" value="Glutaredoxin"/>
    <property type="match status" value="1"/>
</dbReference>
<dbReference type="Proteomes" id="UP000321201">
    <property type="component" value="Unassembled WGS sequence"/>
</dbReference>
<reference evidence="6 7" key="1">
    <citation type="submission" date="2019-08" db="EMBL/GenBank/DDBJ databases">
        <title>Pelomicrobium methylotrophicum gen. nov., sp. nov. a moderately thermophilic, facultatively anaerobic, lithoautotrophic and methylotrophic bacterium isolated from a terrestrial mud volcano.</title>
        <authorList>
            <person name="Slobodkina G.B."/>
            <person name="Merkel A.Y."/>
            <person name="Slobodkin A.I."/>
        </authorList>
    </citation>
    <scope>NUCLEOTIDE SEQUENCE [LARGE SCALE GENOMIC DNA]</scope>
    <source>
        <strain evidence="6 7">SM250</strain>
    </source>
</reference>
<proteinExistence type="inferred from homology"/>
<dbReference type="InterPro" id="IPR010987">
    <property type="entry name" value="Glutathione-S-Trfase_C-like"/>
</dbReference>
<keyword evidence="2 6" id="KW-0808">Transferase</keyword>
<dbReference type="InterPro" id="IPR040079">
    <property type="entry name" value="Glutathione_S-Trfase"/>
</dbReference>
<dbReference type="Pfam" id="PF00043">
    <property type="entry name" value="GST_C"/>
    <property type="match status" value="1"/>
</dbReference>
<dbReference type="SFLD" id="SFLDG00358">
    <property type="entry name" value="Main_(cytGST)"/>
    <property type="match status" value="1"/>
</dbReference>
<feature type="domain" description="GST N-terminal" evidence="4">
    <location>
        <begin position="1"/>
        <end position="81"/>
    </location>
</feature>
<evidence type="ECO:0000256" key="2">
    <source>
        <dbReference type="ARBA" id="ARBA00022679"/>
    </source>
</evidence>
<dbReference type="FunFam" id="3.40.30.10:FF:000039">
    <property type="entry name" value="Glutathione S-transferase domain"/>
    <property type="match status" value="1"/>
</dbReference>
<comment type="similarity">
    <text evidence="1 3">Belongs to the GST superfamily.</text>
</comment>
<dbReference type="EMBL" id="VPFL01000014">
    <property type="protein sequence ID" value="TXF11325.1"/>
    <property type="molecule type" value="Genomic_DNA"/>
</dbReference>
<evidence type="ECO:0000313" key="7">
    <source>
        <dbReference type="Proteomes" id="UP000321201"/>
    </source>
</evidence>
<dbReference type="Gene3D" id="1.20.1050.10">
    <property type="match status" value="1"/>
</dbReference>
<accession>A0A5C7EIX5</accession>
<evidence type="ECO:0000259" key="4">
    <source>
        <dbReference type="PROSITE" id="PS50404"/>
    </source>
</evidence>
<name>A0A5C7EIX5_9PROT</name>
<keyword evidence="7" id="KW-1185">Reference proteome</keyword>
<dbReference type="InterPro" id="IPR036282">
    <property type="entry name" value="Glutathione-S-Trfase_C_sf"/>
</dbReference>
<evidence type="ECO:0000256" key="3">
    <source>
        <dbReference type="RuleBase" id="RU003494"/>
    </source>
</evidence>
<dbReference type="CDD" id="cd03180">
    <property type="entry name" value="GST_C_2"/>
    <property type="match status" value="1"/>
</dbReference>
<dbReference type="PANTHER" id="PTHR44051:SF19">
    <property type="entry name" value="DISULFIDE-BOND OXIDOREDUCTASE YFCG"/>
    <property type="match status" value="1"/>
</dbReference>
<dbReference type="SFLD" id="SFLDG01150">
    <property type="entry name" value="Main.1:_Beta-like"/>
    <property type="match status" value="1"/>
</dbReference>
<dbReference type="Pfam" id="PF02798">
    <property type="entry name" value="GST_N"/>
    <property type="match status" value="1"/>
</dbReference>
<protein>
    <submittedName>
        <fullName evidence="6">Glutathione S-transferase</fullName>
    </submittedName>
</protein>
<evidence type="ECO:0000256" key="1">
    <source>
        <dbReference type="ARBA" id="ARBA00007409"/>
    </source>
</evidence>
<dbReference type="PROSITE" id="PS50405">
    <property type="entry name" value="GST_CTER"/>
    <property type="match status" value="1"/>
</dbReference>
<dbReference type="PANTHER" id="PTHR44051">
    <property type="entry name" value="GLUTATHIONE S-TRANSFERASE-RELATED"/>
    <property type="match status" value="1"/>
</dbReference>
<dbReference type="InterPro" id="IPR004045">
    <property type="entry name" value="Glutathione_S-Trfase_N"/>
</dbReference>
<dbReference type="PROSITE" id="PS50404">
    <property type="entry name" value="GST_NTER"/>
    <property type="match status" value="1"/>
</dbReference>
<dbReference type="SUPFAM" id="SSF52833">
    <property type="entry name" value="Thioredoxin-like"/>
    <property type="match status" value="1"/>
</dbReference>
<dbReference type="CDD" id="cd03047">
    <property type="entry name" value="GST_N_2"/>
    <property type="match status" value="1"/>
</dbReference>
<dbReference type="FunCoup" id="A0A5C7EIX5">
    <property type="interactions" value="107"/>
</dbReference>